<sequence length="138" mass="15844">MDTYIGDNTVKRAMIIDDCEIDRFLAQKIIILCDFAGHILTMNSAPEALKYLNNNLDEDKLPEIIFLDISMPNMDGFAFLTHYAQCHQRVKNHCKIVALTSSTHPRDLQALQSDPYVIRYLAKPLTPENLMTIYQQIN</sequence>
<protein>
    <submittedName>
        <fullName evidence="3">Response regulator</fullName>
    </submittedName>
</protein>
<accession>A0ABT8L4G6</accession>
<dbReference type="InterPro" id="IPR001789">
    <property type="entry name" value="Sig_transdc_resp-reg_receiver"/>
</dbReference>
<dbReference type="PANTHER" id="PTHR43228:SF1">
    <property type="entry name" value="TWO-COMPONENT RESPONSE REGULATOR ARR22"/>
    <property type="match status" value="1"/>
</dbReference>
<evidence type="ECO:0000313" key="4">
    <source>
        <dbReference type="Proteomes" id="UP001172083"/>
    </source>
</evidence>
<proteinExistence type="predicted"/>
<dbReference type="Gene3D" id="3.40.50.2300">
    <property type="match status" value="1"/>
</dbReference>
<dbReference type="SMART" id="SM00448">
    <property type="entry name" value="REC"/>
    <property type="match status" value="1"/>
</dbReference>
<keyword evidence="1" id="KW-0597">Phosphoprotein</keyword>
<comment type="caution">
    <text evidence="3">The sequence shown here is derived from an EMBL/GenBank/DDBJ whole genome shotgun (WGS) entry which is preliminary data.</text>
</comment>
<dbReference type="EMBL" id="JAUJEB010000001">
    <property type="protein sequence ID" value="MDN5212649.1"/>
    <property type="molecule type" value="Genomic_DNA"/>
</dbReference>
<gene>
    <name evidence="3" type="ORF">QQ020_11355</name>
</gene>
<dbReference type="RefSeq" id="WP_346757966.1">
    <property type="nucleotide sequence ID" value="NZ_JAUJEB010000001.1"/>
</dbReference>
<feature type="modified residue" description="4-aspartylphosphate" evidence="1">
    <location>
        <position position="68"/>
    </location>
</feature>
<name>A0ABT8L4G6_9BACT</name>
<feature type="domain" description="Response regulatory" evidence="2">
    <location>
        <begin position="12"/>
        <end position="138"/>
    </location>
</feature>
<evidence type="ECO:0000313" key="3">
    <source>
        <dbReference type="EMBL" id="MDN5212649.1"/>
    </source>
</evidence>
<dbReference type="InterPro" id="IPR011006">
    <property type="entry name" value="CheY-like_superfamily"/>
</dbReference>
<reference evidence="3" key="1">
    <citation type="submission" date="2023-06" db="EMBL/GenBank/DDBJ databases">
        <title>Genomic of Agaribacillus aureum.</title>
        <authorList>
            <person name="Wang G."/>
        </authorList>
    </citation>
    <scope>NUCLEOTIDE SEQUENCE</scope>
    <source>
        <strain evidence="3">BMA12</strain>
    </source>
</reference>
<dbReference type="Pfam" id="PF00072">
    <property type="entry name" value="Response_reg"/>
    <property type="match status" value="1"/>
</dbReference>
<dbReference type="PROSITE" id="PS50110">
    <property type="entry name" value="RESPONSE_REGULATORY"/>
    <property type="match status" value="1"/>
</dbReference>
<evidence type="ECO:0000256" key="1">
    <source>
        <dbReference type="PROSITE-ProRule" id="PRU00169"/>
    </source>
</evidence>
<dbReference type="Proteomes" id="UP001172083">
    <property type="component" value="Unassembled WGS sequence"/>
</dbReference>
<dbReference type="PANTHER" id="PTHR43228">
    <property type="entry name" value="TWO-COMPONENT RESPONSE REGULATOR"/>
    <property type="match status" value="1"/>
</dbReference>
<keyword evidence="4" id="KW-1185">Reference proteome</keyword>
<organism evidence="3 4">
    <name type="scientific">Agaribacillus aureus</name>
    <dbReference type="NCBI Taxonomy" id="3051825"/>
    <lineage>
        <taxon>Bacteria</taxon>
        <taxon>Pseudomonadati</taxon>
        <taxon>Bacteroidota</taxon>
        <taxon>Cytophagia</taxon>
        <taxon>Cytophagales</taxon>
        <taxon>Splendidivirgaceae</taxon>
        <taxon>Agaribacillus</taxon>
    </lineage>
</organism>
<dbReference type="SUPFAM" id="SSF52172">
    <property type="entry name" value="CheY-like"/>
    <property type="match status" value="1"/>
</dbReference>
<dbReference type="InterPro" id="IPR052048">
    <property type="entry name" value="ST_Response_Regulator"/>
</dbReference>
<evidence type="ECO:0000259" key="2">
    <source>
        <dbReference type="PROSITE" id="PS50110"/>
    </source>
</evidence>